<keyword evidence="3" id="KW-0732">Signal</keyword>
<evidence type="ECO:0000256" key="1">
    <source>
        <dbReference type="ARBA" id="ARBA00022737"/>
    </source>
</evidence>
<dbReference type="InterPro" id="IPR033443">
    <property type="entry name" value="PROP1-like_PPR_dom"/>
</dbReference>
<keyword evidence="6" id="KW-1185">Reference proteome</keyword>
<dbReference type="AlphaFoldDB" id="A0A812VCJ8"/>
<feature type="domain" description="PROP1-like PPR" evidence="4">
    <location>
        <begin position="275"/>
        <end position="381"/>
    </location>
</feature>
<dbReference type="EMBL" id="CAJNJA010028709">
    <property type="protein sequence ID" value="CAE7610098.1"/>
    <property type="molecule type" value="Genomic_DNA"/>
</dbReference>
<feature type="repeat" description="PPR" evidence="2">
    <location>
        <begin position="330"/>
        <end position="364"/>
    </location>
</feature>
<dbReference type="Proteomes" id="UP000601435">
    <property type="component" value="Unassembled WGS sequence"/>
</dbReference>
<dbReference type="PANTHER" id="PTHR47447:SF17">
    <property type="entry name" value="OS12G0638900 PROTEIN"/>
    <property type="match status" value="1"/>
</dbReference>
<name>A0A812VCJ8_9DINO</name>
<feature type="repeat" description="PPR" evidence="2">
    <location>
        <begin position="189"/>
        <end position="223"/>
    </location>
</feature>
<dbReference type="OrthoDB" id="185373at2759"/>
<dbReference type="InterPro" id="IPR002885">
    <property type="entry name" value="PPR_rpt"/>
</dbReference>
<dbReference type="PROSITE" id="PS51375">
    <property type="entry name" value="PPR"/>
    <property type="match status" value="2"/>
</dbReference>
<feature type="chain" id="PRO_5032790571" description="PROP1-like PPR domain-containing protein" evidence="3">
    <location>
        <begin position="23"/>
        <end position="468"/>
    </location>
</feature>
<reference evidence="5" key="1">
    <citation type="submission" date="2021-02" db="EMBL/GenBank/DDBJ databases">
        <authorList>
            <person name="Dougan E. K."/>
            <person name="Rhodes N."/>
            <person name="Thang M."/>
            <person name="Chan C."/>
        </authorList>
    </citation>
    <scope>NUCLEOTIDE SEQUENCE</scope>
</reference>
<organism evidence="5 6">
    <name type="scientific">Symbiodinium necroappetens</name>
    <dbReference type="NCBI Taxonomy" id="1628268"/>
    <lineage>
        <taxon>Eukaryota</taxon>
        <taxon>Sar</taxon>
        <taxon>Alveolata</taxon>
        <taxon>Dinophyceae</taxon>
        <taxon>Suessiales</taxon>
        <taxon>Symbiodiniaceae</taxon>
        <taxon>Symbiodinium</taxon>
    </lineage>
</organism>
<proteinExistence type="predicted"/>
<dbReference type="InterPro" id="IPR011990">
    <property type="entry name" value="TPR-like_helical_dom_sf"/>
</dbReference>
<keyword evidence="1" id="KW-0677">Repeat</keyword>
<comment type="caution">
    <text evidence="5">The sequence shown here is derived from an EMBL/GenBank/DDBJ whole genome shotgun (WGS) entry which is preliminary data.</text>
</comment>
<sequence length="468" mass="52651">MAAGRVATCVLVFFLWPLAVWHVPGADWTFVSPMTTGISSSHTRQSSPVVRRVREKKVRFEGKKQAETRRAQVRHKHGAPTSVLLDQFQRASREGKLREAENIFHLLCLPSTEEDFRVGPQAINGLIAAAARCGKIDRAKYWFDRLFDLKLDPTVEIFTSLITAGSKYGNLQFAEEYFDVMAYYQIEPTVETYGAMIKAAANARQLPSAEKWFYAAQEAGLQPNEILFKSVMQAAAKVGNVSRAQWWFEAGCKQTGMTLDTTSCTILIFAAKESHDLDRAESFYKDFVSVGLQPNFQLLSALVAAAANAQQPQRASLWLDEMISLGLQPNHQAYASLMNAWFKAANCDKVLETLEIMKRAGFELTVVDYTMAIQSVGMAGRPADAEHLLRDMLLQKVNLNERTLRTLASAVGSARYLQLQQELNLDLHLDKTVDQSRRQIAKKWTDIVRHTDEAAVKARMKRGRGWQR</sequence>
<evidence type="ECO:0000313" key="5">
    <source>
        <dbReference type="EMBL" id="CAE7610098.1"/>
    </source>
</evidence>
<accession>A0A812VCJ8</accession>
<evidence type="ECO:0000256" key="2">
    <source>
        <dbReference type="PROSITE-ProRule" id="PRU00708"/>
    </source>
</evidence>
<dbReference type="PANTHER" id="PTHR47447">
    <property type="entry name" value="OS03G0856100 PROTEIN"/>
    <property type="match status" value="1"/>
</dbReference>
<protein>
    <recommendedName>
        <fullName evidence="4">PROP1-like PPR domain-containing protein</fullName>
    </recommendedName>
</protein>
<feature type="signal peptide" evidence="3">
    <location>
        <begin position="1"/>
        <end position="22"/>
    </location>
</feature>
<gene>
    <name evidence="5" type="ORF">SNEC2469_LOCUS17365</name>
</gene>
<evidence type="ECO:0000313" key="6">
    <source>
        <dbReference type="Proteomes" id="UP000601435"/>
    </source>
</evidence>
<dbReference type="SUPFAM" id="SSF140860">
    <property type="entry name" value="Pseudo ankyrin repeat-like"/>
    <property type="match status" value="1"/>
</dbReference>
<dbReference type="Pfam" id="PF13812">
    <property type="entry name" value="PPR_3"/>
    <property type="match status" value="1"/>
</dbReference>
<dbReference type="Pfam" id="PF17177">
    <property type="entry name" value="PPR_long"/>
    <property type="match status" value="1"/>
</dbReference>
<dbReference type="Gene3D" id="1.25.40.10">
    <property type="entry name" value="Tetratricopeptide repeat domain"/>
    <property type="match status" value="2"/>
</dbReference>
<evidence type="ECO:0000259" key="4">
    <source>
        <dbReference type="Pfam" id="PF17177"/>
    </source>
</evidence>
<evidence type="ECO:0000256" key="3">
    <source>
        <dbReference type="SAM" id="SignalP"/>
    </source>
</evidence>